<evidence type="ECO:0000256" key="3">
    <source>
        <dbReference type="ARBA" id="ARBA00023002"/>
    </source>
</evidence>
<dbReference type="GO" id="GO:0006633">
    <property type="term" value="P:fatty acid biosynthetic process"/>
    <property type="evidence" value="ECO:0007669"/>
    <property type="project" value="TreeGrafter"/>
</dbReference>
<evidence type="ECO:0000256" key="5">
    <source>
        <dbReference type="ARBA" id="ARBA00041707"/>
    </source>
</evidence>
<dbReference type="Gene3D" id="3.40.50.720">
    <property type="entry name" value="NAD(P)-binding Rossmann-like Domain"/>
    <property type="match status" value="1"/>
</dbReference>
<sequence length="329" mass="35529">MLFWKNMSPGRKTALFFASGGLLATIAYISRRRSYKKQAENIPKSETAEKRLKFTNKTVLITGGAGNIGAATAHAFAKEGATLVLVDLPRLCGKMREARKGLLLEGAKEVHVLGANVSNSQDVQRMVSEALSVCGRIDCFFNNAGIQGEMVPLHEQSDEEFQTTIQVNLYGVFLGMKYVSRAMMMSDKNGGPGGGVIVNTASMAGLIGPGNMAAYAASKFGVVGLTKTGAKDLAPHNIRVVAIAPGLVEGYMWDRQVRLRALFRKRQEGTEEEPSEREIKEQEARMLAATPLGRVARLSEIAEVVVFLCSESASYITGSVIPIEGGRLQ</sequence>
<organism evidence="7">
    <name type="scientific">Amphimedon queenslandica</name>
    <name type="common">Sponge</name>
    <dbReference type="NCBI Taxonomy" id="400682"/>
    <lineage>
        <taxon>Eukaryota</taxon>
        <taxon>Metazoa</taxon>
        <taxon>Porifera</taxon>
        <taxon>Demospongiae</taxon>
        <taxon>Heteroscleromorpha</taxon>
        <taxon>Haplosclerida</taxon>
        <taxon>Niphatidae</taxon>
        <taxon>Amphimedon</taxon>
    </lineage>
</organism>
<protein>
    <recommendedName>
        <fullName evidence="5">3-ketoacyl-[acyl-carrier-protein] reductase beta subunit</fullName>
    </recommendedName>
    <alternativeName>
        <fullName evidence="4">Quinone reductase CBR4</fullName>
    </alternativeName>
</protein>
<evidence type="ECO:0000313" key="8">
    <source>
        <dbReference type="Proteomes" id="UP000007879"/>
    </source>
</evidence>
<dbReference type="SUPFAM" id="SSF51735">
    <property type="entry name" value="NAD(P)-binding Rossmann-fold domains"/>
    <property type="match status" value="1"/>
</dbReference>
<dbReference type="Proteomes" id="UP000007879">
    <property type="component" value="Unassembled WGS sequence"/>
</dbReference>
<dbReference type="InterPro" id="IPR020904">
    <property type="entry name" value="Sc_DH/Rdtase_CS"/>
</dbReference>
<dbReference type="eggNOG" id="KOG0725">
    <property type="taxonomic scope" value="Eukaryota"/>
</dbReference>
<dbReference type="KEGG" id="aqu:100639984"/>
<comment type="pathway">
    <text evidence="1">Lipid metabolism; fatty acid biosynthesis.</text>
</comment>
<dbReference type="PROSITE" id="PS00061">
    <property type="entry name" value="ADH_SHORT"/>
    <property type="match status" value="1"/>
</dbReference>
<dbReference type="PRINTS" id="PR00080">
    <property type="entry name" value="SDRFAMILY"/>
</dbReference>
<evidence type="ECO:0000313" key="7">
    <source>
        <dbReference type="EnsemblMetazoa" id="Aqu2.1.34259_001"/>
    </source>
</evidence>
<reference evidence="7" key="2">
    <citation type="submission" date="2017-05" db="UniProtKB">
        <authorList>
            <consortium name="EnsemblMetazoa"/>
        </authorList>
    </citation>
    <scope>IDENTIFICATION</scope>
</reference>
<accession>A0A1X7V387</accession>
<proteinExistence type="inferred from homology"/>
<dbReference type="FunFam" id="3.40.50.720:FF:000084">
    <property type="entry name" value="Short-chain dehydrogenase reductase"/>
    <property type="match status" value="1"/>
</dbReference>
<dbReference type="OrthoDB" id="47007at2759"/>
<dbReference type="GO" id="GO:0016616">
    <property type="term" value="F:oxidoreductase activity, acting on the CH-OH group of donors, NAD or NADP as acceptor"/>
    <property type="evidence" value="ECO:0007669"/>
    <property type="project" value="TreeGrafter"/>
</dbReference>
<dbReference type="PANTHER" id="PTHR42760:SF133">
    <property type="entry name" value="3-OXOACYL-[ACYL-CARRIER-PROTEIN] REDUCTASE"/>
    <property type="match status" value="1"/>
</dbReference>
<evidence type="ECO:0000256" key="2">
    <source>
        <dbReference type="ARBA" id="ARBA00006484"/>
    </source>
</evidence>
<evidence type="ECO:0000256" key="4">
    <source>
        <dbReference type="ARBA" id="ARBA00041580"/>
    </source>
</evidence>
<reference evidence="8" key="1">
    <citation type="journal article" date="2010" name="Nature">
        <title>The Amphimedon queenslandica genome and the evolution of animal complexity.</title>
        <authorList>
            <person name="Srivastava M."/>
            <person name="Simakov O."/>
            <person name="Chapman J."/>
            <person name="Fahey B."/>
            <person name="Gauthier M.E."/>
            <person name="Mitros T."/>
            <person name="Richards G.S."/>
            <person name="Conaco C."/>
            <person name="Dacre M."/>
            <person name="Hellsten U."/>
            <person name="Larroux C."/>
            <person name="Putnam N.H."/>
            <person name="Stanke M."/>
            <person name="Adamska M."/>
            <person name="Darling A."/>
            <person name="Degnan S.M."/>
            <person name="Oakley T.H."/>
            <person name="Plachetzki D.C."/>
            <person name="Zhai Y."/>
            <person name="Adamski M."/>
            <person name="Calcino A."/>
            <person name="Cummins S.F."/>
            <person name="Goodstein D.M."/>
            <person name="Harris C."/>
            <person name="Jackson D.J."/>
            <person name="Leys S.P."/>
            <person name="Shu S."/>
            <person name="Woodcroft B.J."/>
            <person name="Vervoort M."/>
            <person name="Kosik K.S."/>
            <person name="Manning G."/>
            <person name="Degnan B.M."/>
            <person name="Rokhsar D.S."/>
        </authorList>
    </citation>
    <scope>NUCLEOTIDE SEQUENCE [LARGE SCALE GENOMIC DNA]</scope>
</reference>
<dbReference type="CDD" id="cd05233">
    <property type="entry name" value="SDR_c"/>
    <property type="match status" value="1"/>
</dbReference>
<gene>
    <name evidence="7" type="primary">100639984</name>
</gene>
<keyword evidence="8" id="KW-1185">Reference proteome</keyword>
<dbReference type="PRINTS" id="PR00081">
    <property type="entry name" value="GDHRDH"/>
</dbReference>
<dbReference type="Pfam" id="PF00106">
    <property type="entry name" value="adh_short"/>
    <property type="match status" value="1"/>
</dbReference>
<keyword evidence="3" id="KW-0560">Oxidoreductase</keyword>
<dbReference type="Pfam" id="PF13561">
    <property type="entry name" value="adh_short_C2"/>
    <property type="match status" value="1"/>
</dbReference>
<dbReference type="EnsemblMetazoa" id="XM_003385846.2">
    <property type="protein sequence ID" value="XP_003385894.2"/>
    <property type="gene ID" value="LOC100639984"/>
</dbReference>
<dbReference type="InterPro" id="IPR036291">
    <property type="entry name" value="NAD(P)-bd_dom_sf"/>
</dbReference>
<name>A0A1X7V387_AMPQE</name>
<dbReference type="STRING" id="400682.A0A1X7V387"/>
<dbReference type="GO" id="GO:0048038">
    <property type="term" value="F:quinone binding"/>
    <property type="evidence" value="ECO:0007669"/>
    <property type="project" value="TreeGrafter"/>
</dbReference>
<dbReference type="AlphaFoldDB" id="A0A1X7V387"/>
<dbReference type="InParanoid" id="A0A1X7V387"/>
<dbReference type="InterPro" id="IPR002347">
    <property type="entry name" value="SDR_fam"/>
</dbReference>
<dbReference type="PANTHER" id="PTHR42760">
    <property type="entry name" value="SHORT-CHAIN DEHYDROGENASES/REDUCTASES FAMILY MEMBER"/>
    <property type="match status" value="1"/>
</dbReference>
<evidence type="ECO:0000256" key="6">
    <source>
        <dbReference type="RuleBase" id="RU000363"/>
    </source>
</evidence>
<comment type="similarity">
    <text evidence="2 6">Belongs to the short-chain dehydrogenases/reductases (SDR) family.</text>
</comment>
<evidence type="ECO:0000256" key="1">
    <source>
        <dbReference type="ARBA" id="ARBA00005194"/>
    </source>
</evidence>
<dbReference type="EnsemblMetazoa" id="Aqu2.1.34259_001">
    <property type="protein sequence ID" value="Aqu2.1.34259_001"/>
    <property type="gene ID" value="Aqu2.1.34259"/>
</dbReference>